<dbReference type="Gene3D" id="3.90.70.10">
    <property type="entry name" value="Cysteine proteinases"/>
    <property type="match status" value="1"/>
</dbReference>
<evidence type="ECO:0000259" key="1">
    <source>
        <dbReference type="Pfam" id="PF13529"/>
    </source>
</evidence>
<organism evidence="2 3">
    <name type="scientific">Paenibacillus hexagrammi</name>
    <dbReference type="NCBI Taxonomy" id="2908839"/>
    <lineage>
        <taxon>Bacteria</taxon>
        <taxon>Bacillati</taxon>
        <taxon>Bacillota</taxon>
        <taxon>Bacilli</taxon>
        <taxon>Bacillales</taxon>
        <taxon>Paenibacillaceae</taxon>
        <taxon>Paenibacillus</taxon>
    </lineage>
</organism>
<dbReference type="EMBL" id="CP090978">
    <property type="protein sequence ID" value="UJF35237.1"/>
    <property type="molecule type" value="Genomic_DNA"/>
</dbReference>
<dbReference type="Proteomes" id="UP001649230">
    <property type="component" value="Chromosome"/>
</dbReference>
<dbReference type="Pfam" id="PF13529">
    <property type="entry name" value="Peptidase_C39_2"/>
    <property type="match status" value="1"/>
</dbReference>
<dbReference type="PANTHER" id="PTHR37806">
    <property type="entry name" value="LMO0724 PROTEIN"/>
    <property type="match status" value="1"/>
</dbReference>
<feature type="domain" description="Peptidase C39-like" evidence="1">
    <location>
        <begin position="29"/>
        <end position="191"/>
    </location>
</feature>
<proteinExistence type="predicted"/>
<protein>
    <submittedName>
        <fullName evidence="2">C39 family peptidase</fullName>
    </submittedName>
</protein>
<gene>
    <name evidence="2" type="ORF">L0M14_09000</name>
</gene>
<accession>A0ABY3SMZ6</accession>
<dbReference type="InterPro" id="IPR016997">
    <property type="entry name" value="UCP032442"/>
</dbReference>
<evidence type="ECO:0000313" key="3">
    <source>
        <dbReference type="Proteomes" id="UP001649230"/>
    </source>
</evidence>
<dbReference type="PANTHER" id="PTHR37806:SF1">
    <property type="entry name" value="PEPTIDASE C39-LIKE DOMAIN-CONTAINING PROTEIN"/>
    <property type="match status" value="1"/>
</dbReference>
<dbReference type="PIRSF" id="PIRSF032442">
    <property type="entry name" value="UCP032442"/>
    <property type="match status" value="1"/>
</dbReference>
<keyword evidence="3" id="KW-1185">Reference proteome</keyword>
<sequence length="222" mass="24769">MAPIEVATPAPSAAPTPAVFEKPASATIDAPIIEQLPELPAGCEITTLTMLLQFSGMDKTKMQLMAEMPVDQTPIVYNGDGSIKYWGNPNTGFVGDVTRKQRVFGIYHTGIYPLLQHYIPQAEDITDKPFELYEEQVARGIPVMVWTTIDFNVPYKWASWDTPIGPIRTSFAEHAVLLVGYDENHVYVNDPLSGKKQFQVDKNQFIASWEAMGKQGLTYELE</sequence>
<dbReference type="InterPro" id="IPR039564">
    <property type="entry name" value="Peptidase_C39-like"/>
</dbReference>
<evidence type="ECO:0000313" key="2">
    <source>
        <dbReference type="EMBL" id="UJF35237.1"/>
    </source>
</evidence>
<name>A0ABY3SMZ6_9BACL</name>
<dbReference type="RefSeq" id="WP_235121807.1">
    <property type="nucleotide sequence ID" value="NZ_CP090978.1"/>
</dbReference>
<reference evidence="2 3" key="1">
    <citation type="journal article" date="2024" name="Int. J. Syst. Evol. Microbiol.">
        <title>Paenibacillus hexagrammi sp. nov., a novel bacterium isolated from the gut content of Hexagrammos agrammus.</title>
        <authorList>
            <person name="Jung H.K."/>
            <person name="Kim D.G."/>
            <person name="Zin H."/>
            <person name="Park J."/>
            <person name="Jung H."/>
            <person name="Kim Y.O."/>
            <person name="Kong H.J."/>
            <person name="Kim J.W."/>
            <person name="Kim Y.S."/>
        </authorList>
    </citation>
    <scope>NUCLEOTIDE SEQUENCE [LARGE SCALE GENOMIC DNA]</scope>
    <source>
        <strain evidence="2 3">YPD9-1</strain>
    </source>
</reference>